<dbReference type="InterPro" id="IPR036378">
    <property type="entry name" value="FAS1_dom_sf"/>
</dbReference>
<evidence type="ECO:0008006" key="3">
    <source>
        <dbReference type="Google" id="ProtNLM"/>
    </source>
</evidence>
<dbReference type="AlphaFoldDB" id="A0A1I0SA17"/>
<dbReference type="Gene3D" id="2.30.180.10">
    <property type="entry name" value="FAS1 domain"/>
    <property type="match status" value="1"/>
</dbReference>
<dbReference type="Proteomes" id="UP000199310">
    <property type="component" value="Unassembled WGS sequence"/>
</dbReference>
<dbReference type="EMBL" id="FOJG01000002">
    <property type="protein sequence ID" value="SEW52982.1"/>
    <property type="molecule type" value="Genomic_DNA"/>
</dbReference>
<organism evidence="1 2">
    <name type="scientific">Chitinophaga arvensicola</name>
    <dbReference type="NCBI Taxonomy" id="29529"/>
    <lineage>
        <taxon>Bacteria</taxon>
        <taxon>Pseudomonadati</taxon>
        <taxon>Bacteroidota</taxon>
        <taxon>Chitinophagia</taxon>
        <taxon>Chitinophagales</taxon>
        <taxon>Chitinophagaceae</taxon>
        <taxon>Chitinophaga</taxon>
    </lineage>
</organism>
<sequence>MNLLRKYTLPGLLLLMIVVTGLSSCKKDYYLDSGLANPYFDGTVVDYFNAKPFYFDSVATIVKLAGMENEFTKDTITFFSPTDYSIQNLVVETNKLLYGQGFDTIRTLQDVPPEIWRKYLTLYLFHGTNQLKDYPQIDYNLRINFPGQTYYSWDNQPMNIGVVYNSDNGVKYVGYRQLSIAYIPDVARPTENWNIAFVASCNILTKNGVVHVLSADHSIFGFNQYRFADDVRVAFANSGK</sequence>
<evidence type="ECO:0000313" key="2">
    <source>
        <dbReference type="Proteomes" id="UP000199310"/>
    </source>
</evidence>
<reference evidence="2" key="1">
    <citation type="submission" date="2016-10" db="EMBL/GenBank/DDBJ databases">
        <authorList>
            <person name="Varghese N."/>
            <person name="Submissions S."/>
        </authorList>
    </citation>
    <scope>NUCLEOTIDE SEQUENCE [LARGE SCALE GENOMIC DNA]</scope>
    <source>
        <strain evidence="2">DSM 3695</strain>
    </source>
</reference>
<evidence type="ECO:0000313" key="1">
    <source>
        <dbReference type="EMBL" id="SEW52982.1"/>
    </source>
</evidence>
<name>A0A1I0SA17_9BACT</name>
<dbReference type="STRING" id="29529.SAMN04488122_5277"/>
<accession>A0A1I0SA17</accession>
<dbReference type="PROSITE" id="PS51257">
    <property type="entry name" value="PROKAR_LIPOPROTEIN"/>
    <property type="match status" value="1"/>
</dbReference>
<dbReference type="SUPFAM" id="SSF82153">
    <property type="entry name" value="FAS1 domain"/>
    <property type="match status" value="1"/>
</dbReference>
<dbReference type="OrthoDB" id="1097608at2"/>
<dbReference type="RefSeq" id="WP_089900049.1">
    <property type="nucleotide sequence ID" value="NZ_FOJG01000002.1"/>
</dbReference>
<protein>
    <recommendedName>
        <fullName evidence="3">Fasciclin domain-containing protein</fullName>
    </recommendedName>
</protein>
<keyword evidence="2" id="KW-1185">Reference proteome</keyword>
<gene>
    <name evidence="1" type="ORF">SAMN04488122_5277</name>
</gene>
<proteinExistence type="predicted"/>